<dbReference type="SUPFAM" id="SSF55008">
    <property type="entry name" value="HMA, heavy metal-associated domain"/>
    <property type="match status" value="1"/>
</dbReference>
<proteinExistence type="predicted"/>
<dbReference type="GO" id="GO:0005737">
    <property type="term" value="C:cytoplasm"/>
    <property type="evidence" value="ECO:0007669"/>
    <property type="project" value="UniProtKB-SubCell"/>
</dbReference>
<dbReference type="InterPro" id="IPR006121">
    <property type="entry name" value="HMA_dom"/>
</dbReference>
<keyword evidence="4" id="KW-0479">Metal-binding</keyword>
<reference evidence="8 9" key="1">
    <citation type="submission" date="2016-10" db="EMBL/GenBank/DDBJ databases">
        <authorList>
            <person name="de Groot N.N."/>
        </authorList>
    </citation>
    <scope>NUCLEOTIDE SEQUENCE [LARGE SCALE GENOMIC DNA]</scope>
    <source>
        <strain evidence="8 9">DSM 46701</strain>
    </source>
</reference>
<dbReference type="FunFam" id="3.30.70.100:FF:000043">
    <property type="entry name" value="Copper-transporting ATPase 2"/>
    <property type="match status" value="1"/>
</dbReference>
<dbReference type="PROSITE" id="PS50846">
    <property type="entry name" value="HMA_2"/>
    <property type="match status" value="1"/>
</dbReference>
<dbReference type="GO" id="GO:0005507">
    <property type="term" value="F:copper ion binding"/>
    <property type="evidence" value="ECO:0007669"/>
    <property type="project" value="InterPro"/>
</dbReference>
<dbReference type="STRING" id="1173111.SAMN05444955_12312"/>
<keyword evidence="6" id="KW-0143">Chaperone</keyword>
<evidence type="ECO:0000256" key="5">
    <source>
        <dbReference type="ARBA" id="ARBA00023008"/>
    </source>
</evidence>
<evidence type="ECO:0000259" key="7">
    <source>
        <dbReference type="PROSITE" id="PS50846"/>
    </source>
</evidence>
<dbReference type="CDD" id="cd00371">
    <property type="entry name" value="HMA"/>
    <property type="match status" value="1"/>
</dbReference>
<dbReference type="InterPro" id="IPR017969">
    <property type="entry name" value="Heavy-metal-associated_CS"/>
</dbReference>
<dbReference type="InterPro" id="IPR036163">
    <property type="entry name" value="HMA_dom_sf"/>
</dbReference>
<evidence type="ECO:0000313" key="8">
    <source>
        <dbReference type="EMBL" id="SEN77705.1"/>
    </source>
</evidence>
<sequence length="69" mass="7330">MNHASLTVKGMSCSHCVNAIETHVGKLNGVSSVKVSLGEGKVEVDFNPDAVTLKQIIETIEDQGYDVEG</sequence>
<accession>A0A1H8JBB6</accession>
<keyword evidence="3" id="KW-0963">Cytoplasm</keyword>
<dbReference type="PANTHER" id="PTHR46594">
    <property type="entry name" value="P-TYPE CATION-TRANSPORTING ATPASE"/>
    <property type="match status" value="1"/>
</dbReference>
<protein>
    <recommendedName>
        <fullName evidence="2">Copper chaperone CopZ</fullName>
    </recommendedName>
</protein>
<evidence type="ECO:0000256" key="6">
    <source>
        <dbReference type="ARBA" id="ARBA00023186"/>
    </source>
</evidence>
<dbReference type="OrthoDB" id="9813965at2"/>
<dbReference type="Proteomes" id="UP000199695">
    <property type="component" value="Unassembled WGS sequence"/>
</dbReference>
<name>A0A1H8JBB6_9BACL</name>
<dbReference type="RefSeq" id="WP_089973164.1">
    <property type="nucleotide sequence ID" value="NZ_FOCQ01000023.1"/>
</dbReference>
<dbReference type="PROSITE" id="PS01047">
    <property type="entry name" value="HMA_1"/>
    <property type="match status" value="1"/>
</dbReference>
<keyword evidence="5" id="KW-0186">Copper</keyword>
<dbReference type="InterPro" id="IPR049740">
    <property type="entry name" value="CopZ"/>
</dbReference>
<dbReference type="NCBIfam" id="TIGR00003">
    <property type="entry name" value="copper ion binding protein"/>
    <property type="match status" value="1"/>
</dbReference>
<evidence type="ECO:0000256" key="3">
    <source>
        <dbReference type="ARBA" id="ARBA00022490"/>
    </source>
</evidence>
<evidence type="ECO:0000256" key="1">
    <source>
        <dbReference type="ARBA" id="ARBA00004496"/>
    </source>
</evidence>
<dbReference type="NCBIfam" id="NF033795">
    <property type="entry name" value="chaper_CopZ_Bs"/>
    <property type="match status" value="1"/>
</dbReference>
<dbReference type="Pfam" id="PF00403">
    <property type="entry name" value="HMA"/>
    <property type="match status" value="1"/>
</dbReference>
<dbReference type="EMBL" id="FOCQ01000023">
    <property type="protein sequence ID" value="SEN77705.1"/>
    <property type="molecule type" value="Genomic_DNA"/>
</dbReference>
<keyword evidence="9" id="KW-1185">Reference proteome</keyword>
<gene>
    <name evidence="8" type="ORF">SAMN05444955_12312</name>
</gene>
<dbReference type="Gene3D" id="3.30.70.100">
    <property type="match status" value="1"/>
</dbReference>
<evidence type="ECO:0000256" key="4">
    <source>
        <dbReference type="ARBA" id="ARBA00022723"/>
    </source>
</evidence>
<comment type="subcellular location">
    <subcellularLocation>
        <location evidence="1">Cytoplasm</location>
    </subcellularLocation>
</comment>
<dbReference type="InterPro" id="IPR006122">
    <property type="entry name" value="HMA_Cu_ion-bd"/>
</dbReference>
<evidence type="ECO:0000313" key="9">
    <source>
        <dbReference type="Proteomes" id="UP000199695"/>
    </source>
</evidence>
<feature type="domain" description="HMA" evidence="7">
    <location>
        <begin position="2"/>
        <end position="68"/>
    </location>
</feature>
<evidence type="ECO:0000256" key="2">
    <source>
        <dbReference type="ARBA" id="ARBA00015313"/>
    </source>
</evidence>
<organism evidence="8 9">
    <name type="scientific">Lihuaxuella thermophila</name>
    <dbReference type="NCBI Taxonomy" id="1173111"/>
    <lineage>
        <taxon>Bacteria</taxon>
        <taxon>Bacillati</taxon>
        <taxon>Bacillota</taxon>
        <taxon>Bacilli</taxon>
        <taxon>Bacillales</taxon>
        <taxon>Thermoactinomycetaceae</taxon>
        <taxon>Lihuaxuella</taxon>
    </lineage>
</organism>
<dbReference type="PANTHER" id="PTHR46594:SF4">
    <property type="entry name" value="P-TYPE CATION-TRANSPORTING ATPASE"/>
    <property type="match status" value="1"/>
</dbReference>
<dbReference type="AlphaFoldDB" id="A0A1H8JBB6"/>
<dbReference type="PRINTS" id="PR00942">
    <property type="entry name" value="CUATPASEI"/>
</dbReference>